<dbReference type="EMBL" id="UYRU01068107">
    <property type="protein sequence ID" value="VDN17344.1"/>
    <property type="molecule type" value="Genomic_DNA"/>
</dbReference>
<gene>
    <name evidence="2" type="ORF">DILT_LOCUS12906</name>
</gene>
<keyword evidence="3" id="KW-1185">Reference proteome</keyword>
<dbReference type="PANTHER" id="PTHR24416">
    <property type="entry name" value="TYROSINE-PROTEIN KINASE RECEPTOR"/>
    <property type="match status" value="1"/>
</dbReference>
<dbReference type="InterPro" id="IPR020635">
    <property type="entry name" value="Tyr_kinase_cat_dom"/>
</dbReference>
<dbReference type="GO" id="GO:0004714">
    <property type="term" value="F:transmembrane receptor protein tyrosine kinase activity"/>
    <property type="evidence" value="ECO:0007669"/>
    <property type="project" value="TreeGrafter"/>
</dbReference>
<dbReference type="PRINTS" id="PR00109">
    <property type="entry name" value="TYRKINASE"/>
</dbReference>
<dbReference type="Pfam" id="PF07714">
    <property type="entry name" value="PK_Tyr_Ser-Thr"/>
    <property type="match status" value="1"/>
</dbReference>
<dbReference type="GO" id="GO:0005524">
    <property type="term" value="F:ATP binding"/>
    <property type="evidence" value="ECO:0007669"/>
    <property type="project" value="InterPro"/>
</dbReference>
<dbReference type="GO" id="GO:0043235">
    <property type="term" value="C:receptor complex"/>
    <property type="evidence" value="ECO:0007669"/>
    <property type="project" value="TreeGrafter"/>
</dbReference>
<dbReference type="InterPro" id="IPR000719">
    <property type="entry name" value="Prot_kinase_dom"/>
</dbReference>
<evidence type="ECO:0000313" key="2">
    <source>
        <dbReference type="EMBL" id="VDN17344.1"/>
    </source>
</evidence>
<dbReference type="PROSITE" id="PS00109">
    <property type="entry name" value="PROTEIN_KINASE_TYR"/>
    <property type="match status" value="1"/>
</dbReference>
<dbReference type="GO" id="GO:0007169">
    <property type="term" value="P:cell surface receptor protein tyrosine kinase signaling pathway"/>
    <property type="evidence" value="ECO:0007669"/>
    <property type="project" value="TreeGrafter"/>
</dbReference>
<dbReference type="PANTHER" id="PTHR24416:SF489">
    <property type="entry name" value="PROTEIN KINASE DOMAIN-CONTAINING PROTEIN"/>
    <property type="match status" value="1"/>
</dbReference>
<feature type="domain" description="Protein kinase" evidence="1">
    <location>
        <begin position="1"/>
        <end position="181"/>
    </location>
</feature>
<evidence type="ECO:0000259" key="1">
    <source>
        <dbReference type="PROSITE" id="PS50011"/>
    </source>
</evidence>
<name>A0A3P7LKP0_DIBLA</name>
<dbReference type="InterPro" id="IPR008266">
    <property type="entry name" value="Tyr_kinase_AS"/>
</dbReference>
<evidence type="ECO:0000313" key="3">
    <source>
        <dbReference type="Proteomes" id="UP000281553"/>
    </source>
</evidence>
<reference evidence="2 3" key="1">
    <citation type="submission" date="2018-11" db="EMBL/GenBank/DDBJ databases">
        <authorList>
            <consortium name="Pathogen Informatics"/>
        </authorList>
    </citation>
    <scope>NUCLEOTIDE SEQUENCE [LARGE SCALE GENOMIC DNA]</scope>
</reference>
<dbReference type="Proteomes" id="UP000281553">
    <property type="component" value="Unassembled WGS sequence"/>
</dbReference>
<dbReference type="PROSITE" id="PS50011">
    <property type="entry name" value="PROTEIN_KINASE_DOM"/>
    <property type="match status" value="1"/>
</dbReference>
<organism evidence="2 3">
    <name type="scientific">Dibothriocephalus latus</name>
    <name type="common">Fish tapeworm</name>
    <name type="synonym">Diphyllobothrium latum</name>
    <dbReference type="NCBI Taxonomy" id="60516"/>
    <lineage>
        <taxon>Eukaryota</taxon>
        <taxon>Metazoa</taxon>
        <taxon>Spiralia</taxon>
        <taxon>Lophotrochozoa</taxon>
        <taxon>Platyhelminthes</taxon>
        <taxon>Cestoda</taxon>
        <taxon>Eucestoda</taxon>
        <taxon>Diphyllobothriidea</taxon>
        <taxon>Diphyllobothriidae</taxon>
        <taxon>Dibothriocephalus</taxon>
    </lineage>
</organism>
<dbReference type="SMART" id="SM00219">
    <property type="entry name" value="TyrKc"/>
    <property type="match status" value="1"/>
</dbReference>
<protein>
    <recommendedName>
        <fullName evidence="1">Protein kinase domain-containing protein</fullName>
    </recommendedName>
</protein>
<dbReference type="Gene3D" id="1.10.510.10">
    <property type="entry name" value="Transferase(Phosphotransferase) domain 1"/>
    <property type="match status" value="1"/>
</dbReference>
<sequence>MTNMAIDIAEGMAYLHNKRLIHRDIACRNCLVGRDRVVKIGDFGLTREAKSNSPDGYYRFTRNCELPIRWMSPEAVQFGIFSVKSDLWSYGIVLYEMITFGVFPYEGLCDVEVVERVKRMEFSITDFLPIAAKDTPVYVLFRSIPSKLTFLFLRTFTWSIHSLPNTPHFLLELPVSNVVLQ</sequence>
<dbReference type="AlphaFoldDB" id="A0A3P7LKP0"/>
<dbReference type="GO" id="GO:0005886">
    <property type="term" value="C:plasma membrane"/>
    <property type="evidence" value="ECO:0007669"/>
    <property type="project" value="TreeGrafter"/>
</dbReference>
<proteinExistence type="predicted"/>
<dbReference type="OrthoDB" id="73209at2759"/>
<dbReference type="SUPFAM" id="SSF56112">
    <property type="entry name" value="Protein kinase-like (PK-like)"/>
    <property type="match status" value="1"/>
</dbReference>
<dbReference type="InterPro" id="IPR011009">
    <property type="entry name" value="Kinase-like_dom_sf"/>
</dbReference>
<accession>A0A3P7LKP0</accession>
<dbReference type="InterPro" id="IPR001245">
    <property type="entry name" value="Ser-Thr/Tyr_kinase_cat_dom"/>
</dbReference>
<dbReference type="InterPro" id="IPR050122">
    <property type="entry name" value="RTK"/>
</dbReference>